<evidence type="ECO:0000259" key="4">
    <source>
        <dbReference type="Pfam" id="PF07804"/>
    </source>
</evidence>
<dbReference type="InterPro" id="IPR012893">
    <property type="entry name" value="HipA-like_C"/>
</dbReference>
<dbReference type="Pfam" id="PF13657">
    <property type="entry name" value="Couple_hipA"/>
    <property type="match status" value="1"/>
</dbReference>
<dbReference type="Pfam" id="PF07804">
    <property type="entry name" value="HipA_C"/>
    <property type="match status" value="1"/>
</dbReference>
<protein>
    <recommendedName>
        <fullName evidence="8">Phosphatidylinositol kinase</fullName>
    </recommendedName>
</protein>
<keyword evidence="2" id="KW-0808">Transferase</keyword>
<dbReference type="InterPro" id="IPR052028">
    <property type="entry name" value="HipA_Ser/Thr_kinase"/>
</dbReference>
<dbReference type="Gene3D" id="1.10.1070.20">
    <property type="match status" value="1"/>
</dbReference>
<dbReference type="GO" id="GO:0005829">
    <property type="term" value="C:cytosol"/>
    <property type="evidence" value="ECO:0007669"/>
    <property type="project" value="TreeGrafter"/>
</dbReference>
<dbReference type="AlphaFoldDB" id="A0A0K2VZ22"/>
<dbReference type="PANTHER" id="PTHR37419:SF1">
    <property type="entry name" value="SERINE_THREONINE-PROTEIN KINASE TOXIN HIPA"/>
    <property type="match status" value="1"/>
</dbReference>
<evidence type="ECO:0000313" key="6">
    <source>
        <dbReference type="EMBL" id="CDX57685.1"/>
    </source>
</evidence>
<feature type="domain" description="HipA N-terminal subdomain 1" evidence="5">
    <location>
        <begin position="7"/>
        <end position="101"/>
    </location>
</feature>
<evidence type="ECO:0008006" key="8">
    <source>
        <dbReference type="Google" id="ProtNLM"/>
    </source>
</evidence>
<proteinExistence type="inferred from homology"/>
<evidence type="ECO:0000259" key="5">
    <source>
        <dbReference type="Pfam" id="PF13657"/>
    </source>
</evidence>
<dbReference type="EMBL" id="CCND01000015">
    <property type="protein sequence ID" value="CDX57685.1"/>
    <property type="molecule type" value="Genomic_DNA"/>
</dbReference>
<dbReference type="NCBIfam" id="TIGR03071">
    <property type="entry name" value="couple_hipA"/>
    <property type="match status" value="1"/>
</dbReference>
<evidence type="ECO:0000313" key="7">
    <source>
        <dbReference type="Proteomes" id="UP000182888"/>
    </source>
</evidence>
<keyword evidence="3" id="KW-0418">Kinase</keyword>
<accession>A0A0K2VZ22</accession>
<comment type="similarity">
    <text evidence="1">Belongs to the HipA Ser/Thr kinase family.</text>
</comment>
<dbReference type="GO" id="GO:0004674">
    <property type="term" value="F:protein serine/threonine kinase activity"/>
    <property type="evidence" value="ECO:0007669"/>
    <property type="project" value="TreeGrafter"/>
</dbReference>
<name>A0A0K2VZ22_MESPL</name>
<evidence type="ECO:0000256" key="2">
    <source>
        <dbReference type="ARBA" id="ARBA00022679"/>
    </source>
</evidence>
<evidence type="ECO:0000256" key="1">
    <source>
        <dbReference type="ARBA" id="ARBA00010164"/>
    </source>
</evidence>
<reference evidence="7" key="1">
    <citation type="submission" date="2014-08" db="EMBL/GenBank/DDBJ databases">
        <authorList>
            <person name="Edwards T."/>
        </authorList>
    </citation>
    <scope>NUCLEOTIDE SEQUENCE [LARGE SCALE GENOMIC DNA]</scope>
</reference>
<organism evidence="6 7">
    <name type="scientific">Mesorhizobium plurifarium</name>
    <dbReference type="NCBI Taxonomy" id="69974"/>
    <lineage>
        <taxon>Bacteria</taxon>
        <taxon>Pseudomonadati</taxon>
        <taxon>Pseudomonadota</taxon>
        <taxon>Alphaproteobacteria</taxon>
        <taxon>Hyphomicrobiales</taxon>
        <taxon>Phyllobacteriaceae</taxon>
        <taxon>Mesorhizobium</taxon>
    </lineage>
</organism>
<evidence type="ECO:0000256" key="3">
    <source>
        <dbReference type="ARBA" id="ARBA00022777"/>
    </source>
</evidence>
<dbReference type="PANTHER" id="PTHR37419">
    <property type="entry name" value="SERINE/THREONINE-PROTEIN KINASE TOXIN HIPA"/>
    <property type="match status" value="1"/>
</dbReference>
<dbReference type="Proteomes" id="UP000182888">
    <property type="component" value="Unassembled WGS sequence"/>
</dbReference>
<gene>
    <name evidence="6" type="ORF">MPL1032_220108</name>
</gene>
<sequence>MALRSADILFKDETAGTLVETANGGTRFAYHPDWHKGDIACSLPSAQREHESQVGLHPFFQHLGPEGWLREQQARSAHIVEEDDLGLLLRYGRDCIGAVSIRPPEDGAKLPEITEATATPGRTVSGVQKKLLVAKDEEGRFVPATATGSAPYIAKFNSDRIGSLVRNELLSLRWAAAVLGEREVTAFTTSFVAAVDDTALIVSRFDRKASGEKLRLEDCAQILGKPKGQDYAGKYDAAYEDIAAIIRRHSSRVPIDLLRFFNRLIVFTLIGNCDAHLKNFSLLETPTGLRLSPAYDVVNTALYDGFDQTLALSIAGQKIHLDAANQATFRAFGREIGLPDRAIDQTFKQLKRQVEKAASIIRPPDAEPSDGFVHRFKEIVDNSCLRILEP</sequence>
<dbReference type="InterPro" id="IPR017508">
    <property type="entry name" value="HipA_N1"/>
</dbReference>
<feature type="domain" description="HipA-like C-terminal" evidence="4">
    <location>
        <begin position="124"/>
        <end position="357"/>
    </location>
</feature>